<evidence type="ECO:0000256" key="3">
    <source>
        <dbReference type="SAM" id="MobiDB-lite"/>
    </source>
</evidence>
<comment type="caution">
    <text evidence="4">The sequence shown here is derived from an EMBL/GenBank/DDBJ whole genome shotgun (WGS) entry which is preliminary data.</text>
</comment>
<reference evidence="4 5" key="1">
    <citation type="submission" date="2016-01" db="EMBL/GenBank/DDBJ databases">
        <title>Biosynthesis of antibiotic leucinostatins and their inhibition on Phytophthora in bio-control Purpureocillium lilacinum.</title>
        <authorList>
            <person name="Wang G."/>
            <person name="Liu Z."/>
            <person name="Lin R."/>
            <person name="Li E."/>
            <person name="Mao Z."/>
            <person name="Ling J."/>
            <person name="Yin W."/>
            <person name="Xie B."/>
        </authorList>
    </citation>
    <scope>NUCLEOTIDE SEQUENCE [LARGE SCALE GENOMIC DNA]</scope>
    <source>
        <strain evidence="4">PLBJ-1</strain>
    </source>
</reference>
<keyword evidence="2" id="KW-0539">Nucleus</keyword>
<proteinExistence type="predicted"/>
<evidence type="ECO:0000256" key="2">
    <source>
        <dbReference type="ARBA" id="ARBA00023242"/>
    </source>
</evidence>
<dbReference type="EMBL" id="LSBH01000002">
    <property type="protein sequence ID" value="OAQ84135.1"/>
    <property type="molecule type" value="Genomic_DNA"/>
</dbReference>
<dbReference type="GO" id="GO:0003700">
    <property type="term" value="F:DNA-binding transcription factor activity"/>
    <property type="evidence" value="ECO:0007669"/>
    <property type="project" value="TreeGrafter"/>
</dbReference>
<evidence type="ECO:0000256" key="1">
    <source>
        <dbReference type="ARBA" id="ARBA00004123"/>
    </source>
</evidence>
<dbReference type="InterPro" id="IPR021858">
    <property type="entry name" value="Fun_TF"/>
</dbReference>
<evidence type="ECO:0000313" key="4">
    <source>
        <dbReference type="EMBL" id="OAQ84135.1"/>
    </source>
</evidence>
<dbReference type="Pfam" id="PF11951">
    <property type="entry name" value="Fungal_trans_2"/>
    <property type="match status" value="1"/>
</dbReference>
<organism evidence="4 5">
    <name type="scientific">Purpureocillium lilacinum</name>
    <name type="common">Paecilomyces lilacinus</name>
    <dbReference type="NCBI Taxonomy" id="33203"/>
    <lineage>
        <taxon>Eukaryota</taxon>
        <taxon>Fungi</taxon>
        <taxon>Dikarya</taxon>
        <taxon>Ascomycota</taxon>
        <taxon>Pezizomycotina</taxon>
        <taxon>Sordariomycetes</taxon>
        <taxon>Hypocreomycetidae</taxon>
        <taxon>Hypocreales</taxon>
        <taxon>Ophiocordycipitaceae</taxon>
        <taxon>Purpureocillium</taxon>
    </lineage>
</organism>
<dbReference type="GO" id="GO:0000976">
    <property type="term" value="F:transcription cis-regulatory region binding"/>
    <property type="evidence" value="ECO:0007669"/>
    <property type="project" value="TreeGrafter"/>
</dbReference>
<comment type="subcellular location">
    <subcellularLocation>
        <location evidence="1">Nucleus</location>
    </subcellularLocation>
</comment>
<protein>
    <submittedName>
        <fullName evidence="4">Cyclophilin type peptidyl-prolyl cis-trans isomerase/CLD</fullName>
    </submittedName>
</protein>
<feature type="region of interest" description="Disordered" evidence="3">
    <location>
        <begin position="99"/>
        <end position="130"/>
    </location>
</feature>
<gene>
    <name evidence="4" type="ORF">VFPBJ_02903</name>
</gene>
<keyword evidence="4" id="KW-0413">Isomerase</keyword>
<sequence>MARSRTYYYAYGTLHDTSSYDYEHEDDDTRQGSMPESLPLSPPNSLCHFSSSPGNSIRLNWEGRRTKRSRPEAPDFDGSAQALGQELWFNTFATATPTSAGSPQFLASEPVSRQTDSPEPMPAPAAKKRRSTCGELTFVDETPSQAAFAARKRFGDLNGLFSVDSPALGTYEASPTQDARHSKAKSFTELRKLDLGEARLSSSPFMTNVTASPVVPDLPLTPAASSYSDDILCQSHWLDKVPLGSPDSRLSVSSDMVDSGDLSGWYTGPQPLPEAEDGRRFHGYDLGRRDEDVASNDDDGAISLVTPMGCEPYHWAVNSSNLAGKQPPASGGRTDSGYYDEAVPILIPWELEPLPDKLRNNKMNLLYFHHFINHTARVLVPYHDADSNPMSRSLPQMAFQNEGLMSLLLAYSAAHRSRWMQTKVPEMRMAEWAQDVFPGLRQSLGDGQQPVSDTTLAMAVMLASLEIMSPGALGQGISWRQHLNLASGLMTKRVQQLGEAGFEGRLEDERLFIRSWIARANMHGMLSPPPTDDAACRILPLDMAALMPELDEIDCIMGYSARCARLLGQVADMARRCDRERIGPGGQLLPGWVPHTRTIEAALALDQELRESMKTSSKPCMHVRTGNIQMRDLAEMAATNEAFHWAGRAHLHRRVLGRASTDTDVQAAVEQMVHCLEQTRAGGAAELGMVFPMFTAGCEAVDEGQRSKVLARFKSAERSGMEQVRRARRLMEAVWEEGRPWETLIRDEYIG</sequence>
<accession>A0A179H1L7</accession>
<dbReference type="Proteomes" id="UP000078240">
    <property type="component" value="Unassembled WGS sequence"/>
</dbReference>
<dbReference type="AlphaFoldDB" id="A0A179H1L7"/>
<feature type="region of interest" description="Disordered" evidence="3">
    <location>
        <begin position="261"/>
        <end position="283"/>
    </location>
</feature>
<dbReference type="GO" id="GO:0005634">
    <property type="term" value="C:nucleus"/>
    <property type="evidence" value="ECO:0007669"/>
    <property type="project" value="UniProtKB-SubCell"/>
</dbReference>
<feature type="region of interest" description="Disordered" evidence="3">
    <location>
        <begin position="18"/>
        <end position="42"/>
    </location>
</feature>
<evidence type="ECO:0000313" key="5">
    <source>
        <dbReference type="Proteomes" id="UP000078240"/>
    </source>
</evidence>
<dbReference type="PANTHER" id="PTHR37534:SF43">
    <property type="entry name" value="FINGER DOMAIN PROTEIN, PUTATIVE (AFU_ORTHOLOGUE AFUA_1G01850)-RELATED"/>
    <property type="match status" value="1"/>
</dbReference>
<dbReference type="GO" id="GO:0045944">
    <property type="term" value="P:positive regulation of transcription by RNA polymerase II"/>
    <property type="evidence" value="ECO:0007669"/>
    <property type="project" value="TreeGrafter"/>
</dbReference>
<dbReference type="PANTHER" id="PTHR37534">
    <property type="entry name" value="TRANSCRIPTIONAL ACTIVATOR PROTEIN UGA3"/>
    <property type="match status" value="1"/>
</dbReference>
<dbReference type="GO" id="GO:0016853">
    <property type="term" value="F:isomerase activity"/>
    <property type="evidence" value="ECO:0007669"/>
    <property type="project" value="UniProtKB-KW"/>
</dbReference>
<name>A0A179H1L7_PURLI</name>